<evidence type="ECO:0000313" key="2">
    <source>
        <dbReference type="Proteomes" id="UP001139031"/>
    </source>
</evidence>
<dbReference type="PROSITE" id="PS51257">
    <property type="entry name" value="PROKAR_LIPOPROTEIN"/>
    <property type="match status" value="1"/>
</dbReference>
<evidence type="ECO:0000313" key="1">
    <source>
        <dbReference type="EMBL" id="MBZ5715555.1"/>
    </source>
</evidence>
<name>A0ABS7U5H5_9BACT</name>
<dbReference type="Proteomes" id="UP001139031">
    <property type="component" value="Unassembled WGS sequence"/>
</dbReference>
<reference evidence="1" key="1">
    <citation type="submission" date="2021-08" db="EMBL/GenBank/DDBJ databases">
        <authorList>
            <person name="Stevens D.C."/>
        </authorList>
    </citation>
    <scope>NUCLEOTIDE SEQUENCE</scope>
    <source>
        <strain evidence="1">DSM 53165</strain>
    </source>
</reference>
<evidence type="ECO:0008006" key="3">
    <source>
        <dbReference type="Google" id="ProtNLM"/>
    </source>
</evidence>
<dbReference type="RefSeq" id="WP_224197294.1">
    <property type="nucleotide sequence ID" value="NZ_JAIRAU010000057.1"/>
</dbReference>
<proteinExistence type="predicted"/>
<keyword evidence="2" id="KW-1185">Reference proteome</keyword>
<accession>A0ABS7U5H5</accession>
<comment type="caution">
    <text evidence="1">The sequence shown here is derived from an EMBL/GenBank/DDBJ whole genome shotgun (WGS) entry which is preliminary data.</text>
</comment>
<organism evidence="1 2">
    <name type="scientific">Nannocystis pusilla</name>
    <dbReference type="NCBI Taxonomy" id="889268"/>
    <lineage>
        <taxon>Bacteria</taxon>
        <taxon>Pseudomonadati</taxon>
        <taxon>Myxococcota</taxon>
        <taxon>Polyangia</taxon>
        <taxon>Nannocystales</taxon>
        <taxon>Nannocystaceae</taxon>
        <taxon>Nannocystis</taxon>
    </lineage>
</organism>
<dbReference type="EMBL" id="JAIRAU010000057">
    <property type="protein sequence ID" value="MBZ5715555.1"/>
    <property type="molecule type" value="Genomic_DNA"/>
</dbReference>
<sequence>MPRGKRIGAPARRAAVSLLLVAGCASVGGTSREPGRSELDPQTTAAVVARVPESCRAEVAAALTTGEEMAGSCAVMRDRAAREALARRRLRVFGMVERTTVRLASVALVVSQAYLCRRWPLRNAGESALEIGPARAAGCTVRRYRGPLTISVREANGAALPVMTARSDDDGYIEVMFADIDSLLRARGRGGLMTFTELQVGRDGWAVRVKLPELQAQLAEWHATWIEQGRGSPGLFAALHPQDGAAGQMRVRALEATIQRQAADAAAVDRGELSARRFLERHVWSPYRSLVEQKDGRSSP</sequence>
<protein>
    <recommendedName>
        <fullName evidence="3">Lipoprotein</fullName>
    </recommendedName>
</protein>
<gene>
    <name evidence="1" type="ORF">K7C98_40520</name>
</gene>